<dbReference type="InterPro" id="IPR001950">
    <property type="entry name" value="SUI1"/>
</dbReference>
<feature type="domain" description="SUI1" evidence="4">
    <location>
        <begin position="35"/>
        <end position="101"/>
    </location>
</feature>
<evidence type="ECO:0000256" key="1">
    <source>
        <dbReference type="ARBA" id="ARBA00005422"/>
    </source>
</evidence>
<dbReference type="GO" id="GO:0003743">
    <property type="term" value="F:translation initiation factor activity"/>
    <property type="evidence" value="ECO:0007669"/>
    <property type="project" value="UniProtKB-KW"/>
</dbReference>
<evidence type="ECO:0000313" key="6">
    <source>
        <dbReference type="Proteomes" id="UP000703590"/>
    </source>
</evidence>
<dbReference type="SUPFAM" id="SSF55159">
    <property type="entry name" value="eIF1-like"/>
    <property type="match status" value="1"/>
</dbReference>
<dbReference type="Gene3D" id="3.30.780.10">
    <property type="entry name" value="SUI1-like domain"/>
    <property type="match status" value="1"/>
</dbReference>
<dbReference type="InterPro" id="IPR036877">
    <property type="entry name" value="SUI1_dom_sf"/>
</dbReference>
<dbReference type="PANTHER" id="PTHR12789">
    <property type="entry name" value="DENSITY-REGULATED PROTEIN HOMOLOG"/>
    <property type="match status" value="1"/>
</dbReference>
<dbReference type="PIRSF" id="PIRSF037511">
    <property type="entry name" value="Transl_init_SUI1_pro"/>
    <property type="match status" value="1"/>
</dbReference>
<evidence type="ECO:0000256" key="3">
    <source>
        <dbReference type="ARBA" id="ARBA00022917"/>
    </source>
</evidence>
<name>A0ABS2WNV0_9BACT</name>
<organism evidence="5 6">
    <name type="scientific">Sulfurospirillum tamanense</name>
    <dbReference type="NCBI Taxonomy" id="2813362"/>
    <lineage>
        <taxon>Bacteria</taxon>
        <taxon>Pseudomonadati</taxon>
        <taxon>Campylobacterota</taxon>
        <taxon>Epsilonproteobacteria</taxon>
        <taxon>Campylobacterales</taxon>
        <taxon>Sulfurospirillaceae</taxon>
        <taxon>Sulfurospirillum</taxon>
    </lineage>
</organism>
<keyword evidence="6" id="KW-1185">Reference proteome</keyword>
<comment type="similarity">
    <text evidence="1">Belongs to the SUI1 family.</text>
</comment>
<dbReference type="InterPro" id="IPR050318">
    <property type="entry name" value="DENR/SUI1_TIF"/>
</dbReference>
<evidence type="ECO:0000256" key="2">
    <source>
        <dbReference type="ARBA" id="ARBA00022845"/>
    </source>
</evidence>
<evidence type="ECO:0000313" key="5">
    <source>
        <dbReference type="EMBL" id="MBN2963295.1"/>
    </source>
</evidence>
<dbReference type="PANTHER" id="PTHR12789:SF0">
    <property type="entry name" value="DENSITY-REGULATED PROTEIN"/>
    <property type="match status" value="1"/>
</dbReference>
<dbReference type="PROSITE" id="PS50296">
    <property type="entry name" value="SUI1"/>
    <property type="match status" value="1"/>
</dbReference>
<keyword evidence="3" id="KW-0648">Protein biosynthesis</keyword>
<dbReference type="Pfam" id="PF01253">
    <property type="entry name" value="SUI1"/>
    <property type="match status" value="1"/>
</dbReference>
<evidence type="ECO:0000259" key="4">
    <source>
        <dbReference type="PROSITE" id="PS50296"/>
    </source>
</evidence>
<reference evidence="6" key="1">
    <citation type="submission" date="2021-02" db="EMBL/GenBank/DDBJ databases">
        <title>Sulfurospirillum tamanensis sp. nov.</title>
        <authorList>
            <person name="Merkel A.Y."/>
        </authorList>
    </citation>
    <scope>NUCLEOTIDE SEQUENCE [LARGE SCALE GENOMIC DNA]</scope>
    <source>
        <strain evidence="6">T05b</strain>
    </source>
</reference>
<comment type="caution">
    <text evidence="5">The sequence shown here is derived from an EMBL/GenBank/DDBJ whole genome shotgun (WGS) entry which is preliminary data.</text>
</comment>
<accession>A0ABS2WNV0</accession>
<keyword evidence="5" id="KW-0396">Initiation factor</keyword>
<protein>
    <submittedName>
        <fullName evidence="5">Translation initiation factor SUI1</fullName>
    </submittedName>
</protein>
<dbReference type="Proteomes" id="UP000703590">
    <property type="component" value="Unassembled WGS sequence"/>
</dbReference>
<reference evidence="5 6" key="2">
    <citation type="submission" date="2021-02" db="EMBL/GenBank/DDBJ databases">
        <title>Sulfurospirillum tamanensis sp. nov.</title>
        <authorList>
            <person name="Frolova A."/>
            <person name="Merkel A."/>
            <person name="Slobodkin A."/>
        </authorList>
    </citation>
    <scope>NUCLEOTIDE SEQUENCE [LARGE SCALE GENOMIC DNA]</scope>
    <source>
        <strain evidence="5 6">T05b</strain>
    </source>
</reference>
<dbReference type="RefSeq" id="WP_205457728.1">
    <property type="nucleotide sequence ID" value="NZ_JAFHKK010000001.1"/>
</dbReference>
<gene>
    <name evidence="5" type="ORF">JWV37_00745</name>
</gene>
<sequence length="105" mass="11976">MFEMGAKLEELSLALQGKEEKAGAKEDAKPQKAHQLVFRFERRKGKPVTLVGRFALEEEAEKELLRFLKKKLACGGTWEEEWIALQGDVQTKVKAALEGEGWKFR</sequence>
<dbReference type="EMBL" id="JAFHKK010000001">
    <property type="protein sequence ID" value="MBN2963295.1"/>
    <property type="molecule type" value="Genomic_DNA"/>
</dbReference>
<keyword evidence="2" id="KW-0810">Translation regulation</keyword>
<dbReference type="InterPro" id="IPR005872">
    <property type="entry name" value="SUI1_arc_bac"/>
</dbReference>
<proteinExistence type="inferred from homology"/>